<comment type="cofactor">
    <cofactor evidence="1">
        <name>pyridoxal 5'-phosphate</name>
        <dbReference type="ChEBI" id="CHEBI:597326"/>
    </cofactor>
</comment>
<keyword evidence="7" id="KW-1185">Reference proteome</keyword>
<dbReference type="InterPro" id="IPR015422">
    <property type="entry name" value="PyrdxlP-dep_Trfase_small"/>
</dbReference>
<reference evidence="7" key="1">
    <citation type="journal article" date="2019" name="Int. J. Syst. Evol. Microbiol.">
        <title>The Global Catalogue of Microorganisms (GCM) 10K type strain sequencing project: providing services to taxonomists for standard genome sequencing and annotation.</title>
        <authorList>
            <consortium name="The Broad Institute Genomics Platform"/>
            <consortium name="The Broad Institute Genome Sequencing Center for Infectious Disease"/>
            <person name="Wu L."/>
            <person name="Ma J."/>
        </authorList>
    </citation>
    <scope>NUCLEOTIDE SEQUENCE [LARGE SCALE GENOMIC DNA]</scope>
    <source>
        <strain evidence="7">JCM 4594</strain>
    </source>
</reference>
<name>A0ABQ3AKL3_9ACTN</name>
<evidence type="ECO:0000259" key="5">
    <source>
        <dbReference type="Pfam" id="PF01212"/>
    </source>
</evidence>
<dbReference type="EMBL" id="BMUU01000012">
    <property type="protein sequence ID" value="GGY56132.1"/>
    <property type="molecule type" value="Genomic_DNA"/>
</dbReference>
<feature type="domain" description="Aromatic amino acid beta-eliminating lyase/threonine aldolase" evidence="5">
    <location>
        <begin position="76"/>
        <end position="306"/>
    </location>
</feature>
<proteinExistence type="inferred from homology"/>
<gene>
    <name evidence="6" type="ORF">GCM10010326_58260</name>
</gene>
<dbReference type="InterPro" id="IPR001597">
    <property type="entry name" value="ArAA_b-elim_lyase/Thr_aldolase"/>
</dbReference>
<evidence type="ECO:0000256" key="2">
    <source>
        <dbReference type="ARBA" id="ARBA00006966"/>
    </source>
</evidence>
<organism evidence="6 7">
    <name type="scientific">Streptomyces xanthochromogenes</name>
    <dbReference type="NCBI Taxonomy" id="67384"/>
    <lineage>
        <taxon>Bacteria</taxon>
        <taxon>Bacillati</taxon>
        <taxon>Actinomycetota</taxon>
        <taxon>Actinomycetes</taxon>
        <taxon>Kitasatosporales</taxon>
        <taxon>Streptomycetaceae</taxon>
        <taxon>Streptomyces</taxon>
    </lineage>
</organism>
<evidence type="ECO:0000256" key="4">
    <source>
        <dbReference type="SAM" id="MobiDB-lite"/>
    </source>
</evidence>
<dbReference type="Gene3D" id="3.40.640.10">
    <property type="entry name" value="Type I PLP-dependent aspartate aminotransferase-like (Major domain)"/>
    <property type="match status" value="1"/>
</dbReference>
<dbReference type="PANTHER" id="PTHR48097:SF9">
    <property type="entry name" value="L-THREONINE ALDOLASE"/>
    <property type="match status" value="1"/>
</dbReference>
<dbReference type="InterPro" id="IPR015421">
    <property type="entry name" value="PyrdxlP-dep_Trfase_major"/>
</dbReference>
<comment type="caution">
    <text evidence="6">The sequence shown here is derived from an EMBL/GenBank/DDBJ whole genome shotgun (WGS) entry which is preliminary data.</text>
</comment>
<accession>A0ABQ3AKL3</accession>
<dbReference type="GeneID" id="96293738"/>
<dbReference type="Proteomes" id="UP000600946">
    <property type="component" value="Unassembled WGS sequence"/>
</dbReference>
<protein>
    <submittedName>
        <fullName evidence="6">Threonine aldolase</fullName>
    </submittedName>
</protein>
<dbReference type="Gene3D" id="3.90.1150.10">
    <property type="entry name" value="Aspartate Aminotransferase, domain 1"/>
    <property type="match status" value="1"/>
</dbReference>
<dbReference type="SUPFAM" id="SSF53383">
    <property type="entry name" value="PLP-dependent transferases"/>
    <property type="match status" value="1"/>
</dbReference>
<evidence type="ECO:0000256" key="1">
    <source>
        <dbReference type="ARBA" id="ARBA00001933"/>
    </source>
</evidence>
<feature type="compositionally biased region" description="Polar residues" evidence="4">
    <location>
        <begin position="1"/>
        <end position="15"/>
    </location>
</feature>
<feature type="region of interest" description="Disordered" evidence="4">
    <location>
        <begin position="1"/>
        <end position="29"/>
    </location>
</feature>
<dbReference type="PANTHER" id="PTHR48097">
    <property type="entry name" value="L-THREONINE ALDOLASE-RELATED"/>
    <property type="match status" value="1"/>
</dbReference>
<dbReference type="InterPro" id="IPR015424">
    <property type="entry name" value="PyrdxlP-dep_Trfase"/>
</dbReference>
<evidence type="ECO:0000256" key="3">
    <source>
        <dbReference type="ARBA" id="ARBA00022898"/>
    </source>
</evidence>
<keyword evidence="3" id="KW-0663">Pyridoxal phosphate</keyword>
<evidence type="ECO:0000313" key="6">
    <source>
        <dbReference type="EMBL" id="GGY56132.1"/>
    </source>
</evidence>
<dbReference type="Pfam" id="PF01212">
    <property type="entry name" value="Beta_elim_lyase"/>
    <property type="match status" value="1"/>
</dbReference>
<evidence type="ECO:0000313" key="7">
    <source>
        <dbReference type="Proteomes" id="UP000600946"/>
    </source>
</evidence>
<dbReference type="RefSeq" id="WP_190028661.1">
    <property type="nucleotide sequence ID" value="NZ_BMUU01000012.1"/>
</dbReference>
<sequence length="399" mass="43312">MPDTEPNSLPDSPSQAPGAAREETPEQAQQHRLAVFRSAGRTLAHQSVDHTMAERLTALLADGAEVYDLDAFADIYGDGPVAELERRTAEELGFPAAVFFPTGTMAQQAALRCWAARTGDATVALHPLAHPEVHERQAFGQLSGLRTVHPTAEPRLPTADEVRDFDEPFGTLMLELPLRDAGYVLPSWDELVDVVEAARERDAVVHFDGARLWETTAHFGRPLREVAGLADSVYVSFYKTLGGLSGAVLVGPESLVAQARTWRHRYGGRLFQQFPAALSGLLGLRRELPELPSYVAHARVVAKAIHEGLAAAGVPWFRVHPEPPHTHQFQVWLPYDAEVLDAASLRQAEAGTCLFRRWSASPSGPAGLAVTEVTVNAPGLTWTAEDVRAAVADFVALLP</sequence>
<comment type="similarity">
    <text evidence="2">Belongs to the threonine aldolase family.</text>
</comment>